<dbReference type="InterPro" id="IPR012301">
    <property type="entry name" value="Malic_N_dom"/>
</dbReference>
<evidence type="ECO:0000256" key="3">
    <source>
        <dbReference type="ARBA" id="ARBA00022723"/>
    </source>
</evidence>
<dbReference type="PANTHER" id="PTHR43237:SF4">
    <property type="entry name" value="NADP-DEPENDENT MALIC ENZYME"/>
    <property type="match status" value="1"/>
</dbReference>
<keyword evidence="10" id="KW-1185">Reference proteome</keyword>
<evidence type="ECO:0000259" key="8">
    <source>
        <dbReference type="PROSITE" id="PS51671"/>
    </source>
</evidence>
<evidence type="ECO:0000256" key="7">
    <source>
        <dbReference type="PIRSR" id="PIRSR000106-3"/>
    </source>
</evidence>
<dbReference type="KEGG" id="vab:WPS_09040"/>
<dbReference type="Gene3D" id="3.40.50.10380">
    <property type="entry name" value="Malic enzyme, N-terminal domain"/>
    <property type="match status" value="1"/>
</dbReference>
<evidence type="ECO:0000313" key="10">
    <source>
        <dbReference type="Proteomes" id="UP001317532"/>
    </source>
</evidence>
<dbReference type="InterPro" id="IPR051674">
    <property type="entry name" value="Malate_Decarboxylase"/>
</dbReference>
<dbReference type="AlphaFoldDB" id="A0AAN1XU57"/>
<dbReference type="GO" id="GO:0046872">
    <property type="term" value="F:metal ion binding"/>
    <property type="evidence" value="ECO:0007669"/>
    <property type="project" value="UniProtKB-KW"/>
</dbReference>
<evidence type="ECO:0000313" key="9">
    <source>
        <dbReference type="EMBL" id="BDE05628.1"/>
    </source>
</evidence>
<feature type="binding site" evidence="6">
    <location>
        <position position="392"/>
    </location>
    <ligand>
        <name>(S)-malate</name>
        <dbReference type="ChEBI" id="CHEBI:15589"/>
    </ligand>
</feature>
<feature type="binding site" evidence="7">
    <location>
        <position position="237"/>
    </location>
    <ligand>
        <name>a divalent metal cation</name>
        <dbReference type="ChEBI" id="CHEBI:60240"/>
    </ligand>
</feature>
<organism evidence="9 10">
    <name type="scientific">Vulcanimicrobium alpinum</name>
    <dbReference type="NCBI Taxonomy" id="3016050"/>
    <lineage>
        <taxon>Bacteria</taxon>
        <taxon>Bacillati</taxon>
        <taxon>Vulcanimicrobiota</taxon>
        <taxon>Vulcanimicrobiia</taxon>
        <taxon>Vulcanimicrobiales</taxon>
        <taxon>Vulcanimicrobiaceae</taxon>
        <taxon>Vulcanimicrobium</taxon>
    </lineage>
</organism>
<comment type="cofactor">
    <cofactor evidence="7">
        <name>Mg(2+)</name>
        <dbReference type="ChEBI" id="CHEBI:18420"/>
    </cofactor>
    <cofactor evidence="7">
        <name>Mn(2+)</name>
        <dbReference type="ChEBI" id="CHEBI:29035"/>
    </cofactor>
    <text evidence="7">Divalent metal cations. Prefers magnesium or manganese.</text>
</comment>
<dbReference type="GO" id="GO:0051287">
    <property type="term" value="F:NAD binding"/>
    <property type="evidence" value="ECO:0007669"/>
    <property type="project" value="InterPro"/>
</dbReference>
<keyword evidence="4" id="KW-0560">Oxidoreductase</keyword>
<gene>
    <name evidence="9" type="ORF">WPS_09040</name>
</gene>
<dbReference type="InterPro" id="IPR001891">
    <property type="entry name" value="Malic_OxRdtase"/>
</dbReference>
<dbReference type="CDD" id="cd05311">
    <property type="entry name" value="NAD_bind_2_malic_enz"/>
    <property type="match status" value="1"/>
</dbReference>
<dbReference type="SUPFAM" id="SSF53223">
    <property type="entry name" value="Aminoacid dehydrogenase-like, N-terminal domain"/>
    <property type="match status" value="1"/>
</dbReference>
<dbReference type="InterPro" id="IPR037062">
    <property type="entry name" value="Malic_N_dom_sf"/>
</dbReference>
<dbReference type="GO" id="GO:0016616">
    <property type="term" value="F:oxidoreductase activity, acting on the CH-OH group of donors, NAD or NADP as acceptor"/>
    <property type="evidence" value="ECO:0007669"/>
    <property type="project" value="InterPro"/>
</dbReference>
<dbReference type="Proteomes" id="UP001317532">
    <property type="component" value="Chromosome"/>
</dbReference>
<name>A0AAN1XU57_UNVUL</name>
<reference evidence="9 10" key="1">
    <citation type="journal article" date="2022" name="ISME Commun">
        <title>Vulcanimicrobium alpinus gen. nov. sp. nov., the first cultivated representative of the candidate phylum 'Eremiobacterota', is a metabolically versatile aerobic anoxygenic phototroph.</title>
        <authorList>
            <person name="Yabe S."/>
            <person name="Muto K."/>
            <person name="Abe K."/>
            <person name="Yokota A."/>
            <person name="Staudigel H."/>
            <person name="Tebo B.M."/>
        </authorList>
    </citation>
    <scope>NUCLEOTIDE SEQUENCE [LARGE SCALE GENOMIC DNA]</scope>
    <source>
        <strain evidence="9 10">WC8-2</strain>
    </source>
</reference>
<dbReference type="InterPro" id="IPR036291">
    <property type="entry name" value="NAD(P)-bd_dom_sf"/>
</dbReference>
<dbReference type="SMART" id="SM00919">
    <property type="entry name" value="Malic_M"/>
    <property type="match status" value="1"/>
</dbReference>
<feature type="active site" description="Proton donor" evidence="5">
    <location>
        <position position="114"/>
    </location>
</feature>
<feature type="active site" description="Proton acceptor" evidence="5">
    <location>
        <position position="169"/>
    </location>
</feature>
<comment type="cofactor">
    <cofactor evidence="1">
        <name>Mn(2+)</name>
        <dbReference type="ChEBI" id="CHEBI:29035"/>
    </cofactor>
</comment>
<dbReference type="EMBL" id="AP025523">
    <property type="protein sequence ID" value="BDE05628.1"/>
    <property type="molecule type" value="Genomic_DNA"/>
</dbReference>
<sequence length="482" mass="50890">MATAPSIGTQLVMRLETPNTAGSFGTLASAIGDAGGMVGAVDTRTVGKTTIVRDVTVTVNSDAIANAVRQAIEKIDGVRVLSVSDSTFLAHLGGKIRTGITRPVKTRQDLSTVYTPGVARVSSAIANDPAKAYALTIKRNTVCVLSDGTAVLGLGDIGPYGAAPVMEGKCMLFKQFADIDAFPICLDTKNVDEIVETARRIAPIFGGINLEDISAPRCFEVERRLVEELDIPVMHDDQHGTAVVILAALMNAAAVVNKRMEDLTIVLTGSGAAGTATIKMLLAAGVRDVIAVDRGGALNRDEHYDNSHWTWLAEHTNRQNRRGSLKDVLVGADVFIGVSAPGILQPEWIGGMARDPIVFAMANPTPEVMPDQAAGYAAVIATGRSDFPNQVNNLLAFPGIFRGALDVRARKITEGMKLAAARAIAGIVGDERSAEYIIPSVFDTRVVDAVAQAVTQAAIDDGVARRELLMPDDEAAAEPVRS</sequence>
<dbReference type="Gene3D" id="3.40.50.720">
    <property type="entry name" value="NAD(P)-binding Rossmann-like Domain"/>
    <property type="match status" value="1"/>
</dbReference>
<dbReference type="InterPro" id="IPR045213">
    <property type="entry name" value="Malic_NAD-bd_bact_type"/>
</dbReference>
<evidence type="ECO:0000256" key="6">
    <source>
        <dbReference type="PIRSR" id="PIRSR000106-2"/>
    </source>
</evidence>
<keyword evidence="3 7" id="KW-0479">Metal-binding</keyword>
<protein>
    <submittedName>
        <fullName evidence="9">Malate oxidoreductase</fullName>
    </submittedName>
</protein>
<dbReference type="PANTHER" id="PTHR43237">
    <property type="entry name" value="NADP-DEPENDENT MALIC ENZYME"/>
    <property type="match status" value="1"/>
</dbReference>
<dbReference type="PIRSF" id="PIRSF000106">
    <property type="entry name" value="ME"/>
    <property type="match status" value="1"/>
</dbReference>
<evidence type="ECO:0000256" key="2">
    <source>
        <dbReference type="ARBA" id="ARBA00008785"/>
    </source>
</evidence>
<dbReference type="SUPFAM" id="SSF51735">
    <property type="entry name" value="NAD(P)-binding Rossmann-fold domains"/>
    <property type="match status" value="1"/>
</dbReference>
<dbReference type="InterPro" id="IPR046346">
    <property type="entry name" value="Aminoacid_DH-like_N_sf"/>
</dbReference>
<feature type="domain" description="ACT" evidence="8">
    <location>
        <begin position="12"/>
        <end position="86"/>
    </location>
</feature>
<evidence type="ECO:0000256" key="1">
    <source>
        <dbReference type="ARBA" id="ARBA00001936"/>
    </source>
</evidence>
<accession>A0AAN1XU57</accession>
<dbReference type="InterPro" id="IPR012302">
    <property type="entry name" value="Malic_NAD-bd"/>
</dbReference>
<dbReference type="PROSITE" id="PS51671">
    <property type="entry name" value="ACT"/>
    <property type="match status" value="1"/>
</dbReference>
<dbReference type="Pfam" id="PF03949">
    <property type="entry name" value="Malic_M"/>
    <property type="match status" value="1"/>
</dbReference>
<dbReference type="GO" id="GO:0004470">
    <property type="term" value="F:malic enzyme activity"/>
    <property type="evidence" value="ECO:0007669"/>
    <property type="project" value="InterPro"/>
</dbReference>
<dbReference type="PROSITE" id="PS00331">
    <property type="entry name" value="MALIC_ENZYMES"/>
    <property type="match status" value="1"/>
</dbReference>
<dbReference type="InterPro" id="IPR002912">
    <property type="entry name" value="ACT_dom"/>
</dbReference>
<comment type="similarity">
    <text evidence="2">Belongs to the malic enzymes family.</text>
</comment>
<feature type="binding site" evidence="7">
    <location>
        <position position="212"/>
    </location>
    <ligand>
        <name>a divalent metal cation</name>
        <dbReference type="ChEBI" id="CHEBI:60240"/>
    </ligand>
</feature>
<feature type="binding site" evidence="6">
    <location>
        <position position="363"/>
    </location>
    <ligand>
        <name>(S)-malate</name>
        <dbReference type="ChEBI" id="CHEBI:15589"/>
    </ligand>
</feature>
<dbReference type="Pfam" id="PF00390">
    <property type="entry name" value="malic"/>
    <property type="match status" value="1"/>
</dbReference>
<dbReference type="SMART" id="SM01274">
    <property type="entry name" value="malic"/>
    <property type="match status" value="1"/>
</dbReference>
<proteinExistence type="inferred from homology"/>
<feature type="binding site" evidence="7">
    <location>
        <position position="211"/>
    </location>
    <ligand>
        <name>a divalent metal cation</name>
        <dbReference type="ChEBI" id="CHEBI:60240"/>
    </ligand>
</feature>
<dbReference type="FunFam" id="3.40.50.720:FF:000095">
    <property type="entry name" value="NADP-dependent malic enzyme"/>
    <property type="match status" value="1"/>
</dbReference>
<evidence type="ECO:0000256" key="5">
    <source>
        <dbReference type="PIRSR" id="PIRSR000106-1"/>
    </source>
</evidence>
<dbReference type="InterPro" id="IPR015884">
    <property type="entry name" value="Malic_enzyme_CS"/>
</dbReference>
<dbReference type="RefSeq" id="WP_405054929.1">
    <property type="nucleotide sequence ID" value="NZ_AP025523.1"/>
</dbReference>
<evidence type="ECO:0000256" key="4">
    <source>
        <dbReference type="ARBA" id="ARBA00023002"/>
    </source>
</evidence>